<comment type="caution">
    <text evidence="2">The sequence shown here is derived from an EMBL/GenBank/DDBJ whole genome shotgun (WGS) entry which is preliminary data.</text>
</comment>
<keyword evidence="3" id="KW-1185">Reference proteome</keyword>
<reference evidence="2" key="2">
    <citation type="submission" date="2023-02" db="EMBL/GenBank/DDBJ databases">
        <authorList>
            <consortium name="DOE Joint Genome Institute"/>
            <person name="Mondo S.J."/>
            <person name="Chang Y."/>
            <person name="Wang Y."/>
            <person name="Ahrendt S."/>
            <person name="Andreopoulos W."/>
            <person name="Barry K."/>
            <person name="Beard J."/>
            <person name="Benny G.L."/>
            <person name="Blankenship S."/>
            <person name="Bonito G."/>
            <person name="Cuomo C."/>
            <person name="Desiro A."/>
            <person name="Gervers K.A."/>
            <person name="Hundley H."/>
            <person name="Kuo A."/>
            <person name="LaButti K."/>
            <person name="Lang B.F."/>
            <person name="Lipzen A."/>
            <person name="O'Donnell K."/>
            <person name="Pangilinan J."/>
            <person name="Reynolds N."/>
            <person name="Sandor L."/>
            <person name="Smith M.W."/>
            <person name="Tsang A."/>
            <person name="Grigoriev I.V."/>
            <person name="Stajich J.E."/>
            <person name="Spatafora J.W."/>
        </authorList>
    </citation>
    <scope>NUCLEOTIDE SEQUENCE</scope>
    <source>
        <strain evidence="2">RSA 2281</strain>
    </source>
</reference>
<feature type="compositionally biased region" description="Polar residues" evidence="1">
    <location>
        <begin position="75"/>
        <end position="85"/>
    </location>
</feature>
<evidence type="ECO:0000256" key="1">
    <source>
        <dbReference type="SAM" id="MobiDB-lite"/>
    </source>
</evidence>
<reference evidence="2" key="1">
    <citation type="journal article" date="2022" name="IScience">
        <title>Evolution of zygomycete secretomes and the origins of terrestrial fungal ecologies.</title>
        <authorList>
            <person name="Chang Y."/>
            <person name="Wang Y."/>
            <person name="Mondo S."/>
            <person name="Ahrendt S."/>
            <person name="Andreopoulos W."/>
            <person name="Barry K."/>
            <person name="Beard J."/>
            <person name="Benny G.L."/>
            <person name="Blankenship S."/>
            <person name="Bonito G."/>
            <person name="Cuomo C."/>
            <person name="Desiro A."/>
            <person name="Gervers K.A."/>
            <person name="Hundley H."/>
            <person name="Kuo A."/>
            <person name="LaButti K."/>
            <person name="Lang B.F."/>
            <person name="Lipzen A."/>
            <person name="O'Donnell K."/>
            <person name="Pangilinan J."/>
            <person name="Reynolds N."/>
            <person name="Sandor L."/>
            <person name="Smith M.E."/>
            <person name="Tsang A."/>
            <person name="Grigoriev I.V."/>
            <person name="Stajich J.E."/>
            <person name="Spatafora J.W."/>
        </authorList>
    </citation>
    <scope>NUCLEOTIDE SEQUENCE</scope>
    <source>
        <strain evidence="2">RSA 2281</strain>
    </source>
</reference>
<evidence type="ECO:0000313" key="2">
    <source>
        <dbReference type="EMBL" id="KAI9274793.1"/>
    </source>
</evidence>
<protein>
    <submittedName>
        <fullName evidence="2">Uncharacterized protein</fullName>
    </submittedName>
</protein>
<accession>A0AAD5PK62</accession>
<name>A0AAD5PK62_9FUNG</name>
<dbReference type="AlphaFoldDB" id="A0AAD5PK62"/>
<proteinExistence type="predicted"/>
<organism evidence="2 3">
    <name type="scientific">Phascolomyces articulosus</name>
    <dbReference type="NCBI Taxonomy" id="60185"/>
    <lineage>
        <taxon>Eukaryota</taxon>
        <taxon>Fungi</taxon>
        <taxon>Fungi incertae sedis</taxon>
        <taxon>Mucoromycota</taxon>
        <taxon>Mucoromycotina</taxon>
        <taxon>Mucoromycetes</taxon>
        <taxon>Mucorales</taxon>
        <taxon>Lichtheimiaceae</taxon>
        <taxon>Phascolomyces</taxon>
    </lineage>
</organism>
<feature type="region of interest" description="Disordered" evidence="1">
    <location>
        <begin position="61"/>
        <end position="86"/>
    </location>
</feature>
<sequence>MKSEAIDDNNKQLRVKWKYLPAILMIGYRQTRSALPPPIITLSMVLLTPYFPEVTRKTLSKHIKQVPSTRRSKRASSGSTSTIDEANNKARIEQEEEVFVERGGVVLNDEACSRYICLAKGLAFTLVPGEASLQAMTNIGVATEKHPITQTESPCIKP</sequence>
<dbReference type="EMBL" id="JAIXMP010000004">
    <property type="protein sequence ID" value="KAI9274793.1"/>
    <property type="molecule type" value="Genomic_DNA"/>
</dbReference>
<gene>
    <name evidence="2" type="ORF">BDA99DRAFT_533400</name>
</gene>
<feature type="compositionally biased region" description="Basic residues" evidence="1">
    <location>
        <begin position="61"/>
        <end position="74"/>
    </location>
</feature>
<evidence type="ECO:0000313" key="3">
    <source>
        <dbReference type="Proteomes" id="UP001209540"/>
    </source>
</evidence>
<dbReference type="Proteomes" id="UP001209540">
    <property type="component" value="Unassembled WGS sequence"/>
</dbReference>